<gene>
    <name evidence="1" type="ORF">ACI6Q5_21720</name>
</gene>
<evidence type="ECO:0000313" key="2">
    <source>
        <dbReference type="Proteomes" id="UP001637990"/>
    </source>
</evidence>
<keyword evidence="2" id="KW-1185">Reference proteome</keyword>
<reference evidence="1 2" key="1">
    <citation type="submission" date="2024-11" db="EMBL/GenBank/DDBJ databases">
        <title>Genome sequencing of Xanthomonas codiaei.</title>
        <authorList>
            <person name="Studholme D.J."/>
        </authorList>
    </citation>
    <scope>NUCLEOTIDE SEQUENCE [LARGE SCALE GENOMIC DNA]</scope>
    <source>
        <strain evidence="1 2">NCPPB 4350</strain>
    </source>
</reference>
<accession>A0ABW9MTC8</accession>
<organism evidence="1 2">
    <name type="scientific">Xanthomonas codiaei</name>
    <dbReference type="NCBI Taxonomy" id="56463"/>
    <lineage>
        <taxon>Bacteria</taxon>
        <taxon>Pseudomonadati</taxon>
        <taxon>Pseudomonadota</taxon>
        <taxon>Gammaproteobacteria</taxon>
        <taxon>Lysobacterales</taxon>
        <taxon>Lysobacteraceae</taxon>
        <taxon>Xanthomonas</taxon>
    </lineage>
</organism>
<comment type="caution">
    <text evidence="1">The sequence shown here is derived from an EMBL/GenBank/DDBJ whole genome shotgun (WGS) entry which is preliminary data.</text>
</comment>
<name>A0ABW9MTC8_9XANT</name>
<protein>
    <submittedName>
        <fullName evidence="1">Uncharacterized protein</fullName>
    </submittedName>
</protein>
<evidence type="ECO:0000313" key="1">
    <source>
        <dbReference type="EMBL" id="MFO3707522.1"/>
    </source>
</evidence>
<proteinExistence type="predicted"/>
<sequence length="48" mass="5353">MDFSKAQFDYALLAANVYGAKSSVRTEMNTIQLLDERPQLAEVVSMAE</sequence>
<dbReference type="RefSeq" id="WP_167394756.1">
    <property type="nucleotide sequence ID" value="NZ_JBJGBS010000245.1"/>
</dbReference>
<dbReference type="Proteomes" id="UP001637990">
    <property type="component" value="Unassembled WGS sequence"/>
</dbReference>
<dbReference type="EMBL" id="JBJGBS010000245">
    <property type="protein sequence ID" value="MFO3707522.1"/>
    <property type="molecule type" value="Genomic_DNA"/>
</dbReference>